<feature type="region of interest" description="Disordered" evidence="2">
    <location>
        <begin position="123"/>
        <end position="230"/>
    </location>
</feature>
<proteinExistence type="predicted"/>
<evidence type="ECO:0000313" key="4">
    <source>
        <dbReference type="EMBL" id="CAE2215944.1"/>
    </source>
</evidence>
<name>A0A6U6D509_9STRA</name>
<feature type="compositionally biased region" description="Polar residues" evidence="2">
    <location>
        <begin position="497"/>
        <end position="506"/>
    </location>
</feature>
<feature type="region of interest" description="Disordered" evidence="2">
    <location>
        <begin position="482"/>
        <end position="508"/>
    </location>
</feature>
<evidence type="ECO:0000256" key="2">
    <source>
        <dbReference type="SAM" id="MobiDB-lite"/>
    </source>
</evidence>
<protein>
    <submittedName>
        <fullName evidence="3">Uncharacterized protein</fullName>
    </submittedName>
</protein>
<sequence>MKGETMSPSTASADESRSYMSDESIWSASASSLTGEIESGERAETMAEVPYYSKVRVPAALGSLNCAPDDAEDAKSPQVYDCAPESQEFPKADLSLTFTDSETSANEPIAGDMLSVVTEISTEGSLESVEEGANVAKPKQLSKNSQSLAHLHPNKNFDAEGISSSYSSNDSDTDVDDGTVSDLSSCLDESKLENTQSEFSSDGLIIPGDEPFCIQYPDSTKSDPASTSNMSLVEKTGNAAASVDFNGRTDDKSDVGAEENTFDVGEIKIPIVTACPNDPKVEATLSPSNSENSTNALAVSDDDSTVLQSPESTDETVKTKPRPPKKLPKLNPSPHDANRRCGENSGGCIAAVPSDECVDAAFSLAERQWEEAAAILRAAPSLMSGHILRLALHNCPPRHVVDFMLKLSPSAAAVPQSGPSALQVAVRHGASLEVVERVIRACPYALFTGNGSYDPLTYAKIWRSEEKDLIEMLSRPISRWVDRKGRDQSTSRKHSIQKTGSSNGATLLSEEQRELSNLKLITAAVVKSQRKHIADCKRDREEAAAERRALELREKRAREVLFESFDDRERKLMKAQLVALDMKEKAFESKISRLGRSLEGLLRQSLEEQERFAERREAREEESRTLAESEFSGMRDDIICAANRVERSCESYGTRLADLAARVDTESARHAAFREELEIKLDRVASMQHFIIHASPLSAEEESPKSEGDELQPLFNKCKESKGSDSNDATFSDDWNVRSCSSSEDEPRKYSTWTKVKNKVTRRKNQREKKRFFHIL</sequence>
<dbReference type="EMBL" id="HBKQ01009596">
    <property type="protein sequence ID" value="CAE2215944.1"/>
    <property type="molecule type" value="Transcribed_RNA"/>
</dbReference>
<feature type="compositionally biased region" description="Polar residues" evidence="2">
    <location>
        <begin position="285"/>
        <end position="297"/>
    </location>
</feature>
<accession>A0A6U6D509</accession>
<gene>
    <name evidence="3" type="ORF">OAUR00152_LOCUS6446</name>
    <name evidence="4" type="ORF">OAUR00152_LOCUS6447</name>
</gene>
<dbReference type="AlphaFoldDB" id="A0A6U6D509"/>
<feature type="region of interest" description="Disordered" evidence="2">
    <location>
        <begin position="1"/>
        <end position="22"/>
    </location>
</feature>
<feature type="region of interest" description="Disordered" evidence="2">
    <location>
        <begin position="280"/>
        <end position="339"/>
    </location>
</feature>
<feature type="compositionally biased region" description="Basic residues" evidence="2">
    <location>
        <begin position="319"/>
        <end position="328"/>
    </location>
</feature>
<feature type="region of interest" description="Disordered" evidence="2">
    <location>
        <begin position="716"/>
        <end position="749"/>
    </location>
</feature>
<reference evidence="3" key="1">
    <citation type="submission" date="2021-01" db="EMBL/GenBank/DDBJ databases">
        <authorList>
            <person name="Corre E."/>
            <person name="Pelletier E."/>
            <person name="Niang G."/>
            <person name="Scheremetjew M."/>
            <person name="Finn R."/>
            <person name="Kale V."/>
            <person name="Holt S."/>
            <person name="Cochrane G."/>
            <person name="Meng A."/>
            <person name="Brown T."/>
            <person name="Cohen L."/>
        </authorList>
    </citation>
    <scope>NUCLEOTIDE SEQUENCE</scope>
    <source>
        <strain evidence="3">Isolate 1302-5</strain>
    </source>
</reference>
<feature type="coiled-coil region" evidence="1">
    <location>
        <begin position="533"/>
        <end position="560"/>
    </location>
</feature>
<organism evidence="3">
    <name type="scientific">Odontella aurita</name>
    <dbReference type="NCBI Taxonomy" id="265563"/>
    <lineage>
        <taxon>Eukaryota</taxon>
        <taxon>Sar</taxon>
        <taxon>Stramenopiles</taxon>
        <taxon>Ochrophyta</taxon>
        <taxon>Bacillariophyta</taxon>
        <taxon>Mediophyceae</taxon>
        <taxon>Biddulphiophycidae</taxon>
        <taxon>Eupodiscales</taxon>
        <taxon>Odontellaceae</taxon>
        <taxon>Odontella</taxon>
    </lineage>
</organism>
<evidence type="ECO:0000256" key="1">
    <source>
        <dbReference type="SAM" id="Coils"/>
    </source>
</evidence>
<evidence type="ECO:0000313" key="3">
    <source>
        <dbReference type="EMBL" id="CAE2215942.1"/>
    </source>
</evidence>
<feature type="compositionally biased region" description="Polar residues" evidence="2">
    <location>
        <begin position="217"/>
        <end position="230"/>
    </location>
</feature>
<keyword evidence="1" id="KW-0175">Coiled coil</keyword>
<dbReference type="EMBL" id="HBKQ01009595">
    <property type="protein sequence ID" value="CAE2215942.1"/>
    <property type="molecule type" value="Transcribed_RNA"/>
</dbReference>